<dbReference type="InterPro" id="IPR032465">
    <property type="entry name" value="ACMSD"/>
</dbReference>
<evidence type="ECO:0000259" key="4">
    <source>
        <dbReference type="Pfam" id="PF04909"/>
    </source>
</evidence>
<keyword evidence="1 3" id="KW-0210">Decarboxylase</keyword>
<dbReference type="OrthoDB" id="432010at2759"/>
<dbReference type="PANTHER" id="PTHR21240">
    <property type="entry name" value="2-AMINO-3-CARBOXYLMUCONATE-6-SEMIALDEHYDE DECARBOXYLASE"/>
    <property type="match status" value="1"/>
</dbReference>
<protein>
    <recommendedName>
        <fullName evidence="4">Amidohydrolase-related domain-containing protein</fullName>
    </recommendedName>
</protein>
<dbReference type="GO" id="GO:0016831">
    <property type="term" value="F:carboxy-lyase activity"/>
    <property type="evidence" value="ECO:0007669"/>
    <property type="project" value="UniProtKB-KW"/>
</dbReference>
<dbReference type="GO" id="GO:0019748">
    <property type="term" value="P:secondary metabolic process"/>
    <property type="evidence" value="ECO:0007669"/>
    <property type="project" value="TreeGrafter"/>
</dbReference>
<dbReference type="Pfam" id="PF04909">
    <property type="entry name" value="Amidohydro_2"/>
    <property type="match status" value="1"/>
</dbReference>
<dbReference type="GeneID" id="34571699"/>
<evidence type="ECO:0000313" key="5">
    <source>
        <dbReference type="EMBL" id="OGE58499.1"/>
    </source>
</evidence>
<reference evidence="5 6" key="1">
    <citation type="journal article" date="2016" name="Sci. Rep.">
        <title>Penicillium arizonense, a new, genome sequenced fungal species, reveals a high chemical diversity in secreted metabolites.</title>
        <authorList>
            <person name="Grijseels S."/>
            <person name="Nielsen J.C."/>
            <person name="Randelovic M."/>
            <person name="Nielsen J."/>
            <person name="Nielsen K.F."/>
            <person name="Workman M."/>
            <person name="Frisvad J.C."/>
        </authorList>
    </citation>
    <scope>NUCLEOTIDE SEQUENCE [LARGE SCALE GENOMIC DNA]</scope>
    <source>
        <strain evidence="5 6">CBS 141311</strain>
    </source>
</reference>
<dbReference type="EMBL" id="LXJU01000001">
    <property type="protein sequence ID" value="OGE58499.1"/>
    <property type="molecule type" value="Genomic_DNA"/>
</dbReference>
<organism evidence="5 6">
    <name type="scientific">Penicillium arizonense</name>
    <dbReference type="NCBI Taxonomy" id="1835702"/>
    <lineage>
        <taxon>Eukaryota</taxon>
        <taxon>Fungi</taxon>
        <taxon>Dikarya</taxon>
        <taxon>Ascomycota</taxon>
        <taxon>Pezizomycotina</taxon>
        <taxon>Eurotiomycetes</taxon>
        <taxon>Eurotiomycetidae</taxon>
        <taxon>Eurotiales</taxon>
        <taxon>Aspergillaceae</taxon>
        <taxon>Penicillium</taxon>
    </lineage>
</organism>
<evidence type="ECO:0000256" key="1">
    <source>
        <dbReference type="ARBA" id="ARBA00022793"/>
    </source>
</evidence>
<dbReference type="Gene3D" id="3.20.20.140">
    <property type="entry name" value="Metal-dependent hydrolases"/>
    <property type="match status" value="2"/>
</dbReference>
<dbReference type="InterPro" id="IPR032466">
    <property type="entry name" value="Metal_Hydrolase"/>
</dbReference>
<dbReference type="InterPro" id="IPR006680">
    <property type="entry name" value="Amidohydro-rel"/>
</dbReference>
<evidence type="ECO:0000256" key="2">
    <source>
        <dbReference type="ARBA" id="ARBA00023239"/>
    </source>
</evidence>
<dbReference type="Proteomes" id="UP000177622">
    <property type="component" value="Unassembled WGS sequence"/>
</dbReference>
<dbReference type="STRING" id="1835702.A0A1F5LZN4"/>
<keyword evidence="6" id="KW-1185">Reference proteome</keyword>
<evidence type="ECO:0000313" key="6">
    <source>
        <dbReference type="Proteomes" id="UP000177622"/>
    </source>
</evidence>
<proteinExistence type="inferred from homology"/>
<dbReference type="GO" id="GO:0005829">
    <property type="term" value="C:cytosol"/>
    <property type="evidence" value="ECO:0007669"/>
    <property type="project" value="TreeGrafter"/>
</dbReference>
<feature type="domain" description="Amidohydrolase-related" evidence="4">
    <location>
        <begin position="46"/>
        <end position="159"/>
    </location>
</feature>
<dbReference type="AlphaFoldDB" id="A0A1F5LZN4"/>
<comment type="similarity">
    <text evidence="3">Belongs to the metallo-dependent hydrolases superfamily.</text>
</comment>
<dbReference type="GO" id="GO:0016787">
    <property type="term" value="F:hydrolase activity"/>
    <property type="evidence" value="ECO:0007669"/>
    <property type="project" value="InterPro"/>
</dbReference>
<sequence>MLGKIVLEEASERAEADFLSDTHDIGYTIVSLPVPGILSDKALAGNTPPEANNWTADQIKKQPRRHGRACRLSMHDPKQTDQELRRCVQELGSNGALLCDFQHSGPNGETDLYYDQPAYDEFQNVLTELDVNLYIHPAAPSDVILHWLDSERRLRPPPEAEDHRRLQASTCSSTSDITTSGHLSTATLKYVVNEIGADRFLFSVGYPYETIENGCGWWDNDSKAIQVAVGGVDASCRIRRKEAAQVGLFPRLECSCQLRRIPMA</sequence>
<keyword evidence="2 3" id="KW-0456">Lyase</keyword>
<comment type="caution">
    <text evidence="5">The sequence shown here is derived from an EMBL/GenBank/DDBJ whole genome shotgun (WGS) entry which is preliminary data.</text>
</comment>
<accession>A0A1F5LZN4</accession>
<dbReference type="PANTHER" id="PTHR21240:SF30">
    <property type="entry name" value="AMIDOHYDROLASE-RELATED DOMAIN-CONTAINING PROTEIN-RELATED"/>
    <property type="match status" value="1"/>
</dbReference>
<evidence type="ECO:0000256" key="3">
    <source>
        <dbReference type="RuleBase" id="RU366045"/>
    </source>
</evidence>
<dbReference type="RefSeq" id="XP_022493922.1">
    <property type="nucleotide sequence ID" value="XM_022626965.1"/>
</dbReference>
<name>A0A1F5LZN4_PENAI</name>
<dbReference type="SUPFAM" id="SSF51556">
    <property type="entry name" value="Metallo-dependent hydrolases"/>
    <property type="match status" value="1"/>
</dbReference>
<gene>
    <name evidence="5" type="ORF">PENARI_c001G10645</name>
</gene>